<dbReference type="PANTHER" id="PTHR33204">
    <property type="entry name" value="TRANSCRIPTIONAL REGULATOR, MARR FAMILY"/>
    <property type="match status" value="1"/>
</dbReference>
<dbReference type="AlphaFoldDB" id="A0A060HJU5"/>
<dbReference type="InterPro" id="IPR036390">
    <property type="entry name" value="WH_DNA-bd_sf"/>
</dbReference>
<gene>
    <name evidence="5" type="ORF">NVIE_013100</name>
</gene>
<dbReference type="EMBL" id="CP007536">
    <property type="protein sequence ID" value="AIC15545.1"/>
    <property type="molecule type" value="Genomic_DNA"/>
</dbReference>
<keyword evidence="3" id="KW-0804">Transcription</keyword>
<keyword evidence="2" id="KW-0238">DNA-binding</keyword>
<proteinExistence type="predicted"/>
<dbReference type="PANTHER" id="PTHR33204:SF18">
    <property type="entry name" value="TRANSCRIPTIONAL REGULATORY PROTEIN"/>
    <property type="match status" value="1"/>
</dbReference>
<evidence type="ECO:0000259" key="4">
    <source>
        <dbReference type="PROSITE" id="PS51118"/>
    </source>
</evidence>
<sequence length="139" mass="16108">MAMNDRTCSMIEAVYSLPELKSCPIETTFKIIGKRWTVLIIRELLRGTTQFNRFLENIEGITPKVLTERLRELQSHGIVRRRIVSDSPIRVEYGLTDLGKEFEPVLLAAASFSMRNMPKIVFRDGKPRTPDDILMQRRQ</sequence>
<evidence type="ECO:0000313" key="5">
    <source>
        <dbReference type="EMBL" id="AIC15545.1"/>
    </source>
</evidence>
<feature type="domain" description="HTH hxlR-type" evidence="4">
    <location>
        <begin position="23"/>
        <end position="121"/>
    </location>
</feature>
<evidence type="ECO:0000256" key="1">
    <source>
        <dbReference type="ARBA" id="ARBA00023015"/>
    </source>
</evidence>
<dbReference type="InterPro" id="IPR036388">
    <property type="entry name" value="WH-like_DNA-bd_sf"/>
</dbReference>
<dbReference type="PROSITE" id="PS51118">
    <property type="entry name" value="HTH_HXLR"/>
    <property type="match status" value="1"/>
</dbReference>
<evidence type="ECO:0000313" key="6">
    <source>
        <dbReference type="Proteomes" id="UP000027093"/>
    </source>
</evidence>
<dbReference type="Gene3D" id="1.10.10.10">
    <property type="entry name" value="Winged helix-like DNA-binding domain superfamily/Winged helix DNA-binding domain"/>
    <property type="match status" value="1"/>
</dbReference>
<reference evidence="5 6" key="1">
    <citation type="journal article" date="2014" name="Int. J. Syst. Evol. Microbiol.">
        <title>Nitrososphaera viennensis gen. nov., sp. nov., an aerobic and mesophilic, ammonia-oxidizing archaeon from soil and a member of the archaeal phylum Thaumarchaeota.</title>
        <authorList>
            <person name="Stieglmeier M."/>
            <person name="Klingl A."/>
            <person name="Alves R.J."/>
            <person name="Rittmann S.K."/>
            <person name="Melcher M."/>
            <person name="Leisch N."/>
            <person name="Schleper C."/>
        </authorList>
    </citation>
    <scope>NUCLEOTIDE SEQUENCE [LARGE SCALE GENOMIC DNA]</scope>
    <source>
        <strain evidence="5">EN76</strain>
    </source>
</reference>
<dbReference type="Pfam" id="PF01638">
    <property type="entry name" value="HxlR"/>
    <property type="match status" value="1"/>
</dbReference>
<accession>A0A060HJU5</accession>
<keyword evidence="1" id="KW-0805">Transcription regulation</keyword>
<dbReference type="HOGENOM" id="CLU_111585_5_3_2"/>
<name>A0A060HJU5_9ARCH</name>
<keyword evidence="6" id="KW-1185">Reference proteome</keyword>
<evidence type="ECO:0000256" key="3">
    <source>
        <dbReference type="ARBA" id="ARBA00023163"/>
    </source>
</evidence>
<dbReference type="GO" id="GO:0003677">
    <property type="term" value="F:DNA binding"/>
    <property type="evidence" value="ECO:0007669"/>
    <property type="project" value="UniProtKB-KW"/>
</dbReference>
<organism evidence="5 6">
    <name type="scientific">Nitrososphaera viennensis EN76</name>
    <dbReference type="NCBI Taxonomy" id="926571"/>
    <lineage>
        <taxon>Archaea</taxon>
        <taxon>Nitrososphaerota</taxon>
        <taxon>Nitrososphaeria</taxon>
        <taxon>Nitrososphaerales</taxon>
        <taxon>Nitrososphaeraceae</taxon>
        <taxon>Nitrososphaera</taxon>
    </lineage>
</organism>
<protein>
    <submittedName>
        <fullName evidence="5">Transcriptional regulator, HxlR family</fullName>
    </submittedName>
</protein>
<dbReference type="STRING" id="926571.NVIE_013100"/>
<dbReference type="KEGG" id="nvn:NVIE_013100"/>
<evidence type="ECO:0000256" key="2">
    <source>
        <dbReference type="ARBA" id="ARBA00023125"/>
    </source>
</evidence>
<dbReference type="InterPro" id="IPR002577">
    <property type="entry name" value="HTH_HxlR"/>
</dbReference>
<dbReference type="SUPFAM" id="SSF46785">
    <property type="entry name" value="Winged helix' DNA-binding domain"/>
    <property type="match status" value="1"/>
</dbReference>
<dbReference type="Proteomes" id="UP000027093">
    <property type="component" value="Chromosome"/>
</dbReference>